<feature type="region of interest" description="Disordered" evidence="1">
    <location>
        <begin position="88"/>
        <end position="118"/>
    </location>
</feature>
<accession>A0ABU3ILZ8</accession>
<proteinExistence type="predicted"/>
<dbReference type="EMBL" id="JAVSNG010000001">
    <property type="protein sequence ID" value="MDT4403272.1"/>
    <property type="molecule type" value="Genomic_DNA"/>
</dbReference>
<sequence>MASAVITSHTIYCFTAVSSTLFLHRRNSTGQSAHIIGLQHAVNVAQQSEFMRILCSNEQSKLCFSPTKSLLSDRNWLALPHGRGNFSKVGIPAEKTGNENFKGNETRHGKKNGKKAQE</sequence>
<organism evidence="2 3">
    <name type="scientific">Bacteroides koreensis</name>
    <dbReference type="NCBI Taxonomy" id="1912896"/>
    <lineage>
        <taxon>Bacteria</taxon>
        <taxon>Pseudomonadati</taxon>
        <taxon>Bacteroidota</taxon>
        <taxon>Bacteroidia</taxon>
        <taxon>Bacteroidales</taxon>
        <taxon>Bacteroidaceae</taxon>
        <taxon>Bacteroides</taxon>
    </lineage>
</organism>
<evidence type="ECO:0000256" key="1">
    <source>
        <dbReference type="SAM" id="MobiDB-lite"/>
    </source>
</evidence>
<dbReference type="RefSeq" id="WP_254009677.1">
    <property type="nucleotide sequence ID" value="NZ_JAVSNG010000001.1"/>
</dbReference>
<evidence type="ECO:0000313" key="3">
    <source>
        <dbReference type="Proteomes" id="UP001269297"/>
    </source>
</evidence>
<feature type="compositionally biased region" description="Basic residues" evidence="1">
    <location>
        <begin position="108"/>
        <end position="118"/>
    </location>
</feature>
<comment type="caution">
    <text evidence="2">The sequence shown here is derived from an EMBL/GenBank/DDBJ whole genome shotgun (WGS) entry which is preliminary data.</text>
</comment>
<name>A0ABU3ILZ8_9BACE</name>
<evidence type="ECO:0000313" key="2">
    <source>
        <dbReference type="EMBL" id="MDT4403272.1"/>
    </source>
</evidence>
<keyword evidence="3" id="KW-1185">Reference proteome</keyword>
<dbReference type="Proteomes" id="UP001269297">
    <property type="component" value="Unassembled WGS sequence"/>
</dbReference>
<reference evidence="3" key="1">
    <citation type="submission" date="2023-07" db="EMBL/GenBank/DDBJ databases">
        <title>Reintroducing virulent viruses to syntetic microbiomes.</title>
        <authorList>
            <person name="Wilde J."/>
            <person name="Boyes R."/>
            <person name="Robinson A.V."/>
            <person name="Daisley B.A."/>
            <person name="Allen-Vercoe E."/>
        </authorList>
    </citation>
    <scope>NUCLEOTIDE SEQUENCE [LARGE SCALE GENOMIC DNA]</scope>
    <source>
        <strain evidence="3">225S_1D6FAA</strain>
    </source>
</reference>
<gene>
    <name evidence="2" type="ORF">RO706_03445</name>
</gene>
<protein>
    <submittedName>
        <fullName evidence="2">Uncharacterized protein</fullName>
    </submittedName>
</protein>